<dbReference type="HOGENOM" id="CLU_054168_2_0_6"/>
<name>A1SXI1_PSYIN</name>
<proteinExistence type="predicted"/>
<feature type="domain" description="DNA-binding transcriptional repressor CapW winged helix-turn-helix" evidence="3">
    <location>
        <begin position="17"/>
        <end position="97"/>
    </location>
</feature>
<dbReference type="AlphaFoldDB" id="A1SXI1"/>
<sequence length="298" mass="34588">MVAANNQRIDGLSQLTLQRYQLIEIIAYWEGRLTTNHLCKGFDIGRQQASRFINAYLSEIAPDNLIYDTQLRGYKPADDFRPRVTNGHIEEYLNLLRFNHNLVSKNNHVTLGLRDICSVTPPPRYIEPVVIRGIVRAITEKRRVEIEYLSFENPEPEIRVIAPHSLVESPLRWHVRAYCEKNKDYRDFVLSRFINKPDLIDSTINTLEYDNNWCTPMNIILQPDPRLKTHQKALVERDYDMSKGQLVIPTRLALVNYMLSSLGLDLFSVKSQPNFQQVSIKNLTEIQGVLSQRGLLRI</sequence>
<dbReference type="InterPro" id="IPR026881">
    <property type="entry name" value="WYL_dom"/>
</dbReference>
<dbReference type="Pfam" id="PF26107">
    <property type="entry name" value="BrxR_CTD"/>
    <property type="match status" value="1"/>
</dbReference>
<dbReference type="PANTHER" id="PTHR34580:SF3">
    <property type="entry name" value="PROTEIN PAFB"/>
    <property type="match status" value="1"/>
</dbReference>
<evidence type="ECO:0000313" key="4">
    <source>
        <dbReference type="EMBL" id="ABM04196.1"/>
    </source>
</evidence>
<dbReference type="InterPro" id="IPR016634">
    <property type="entry name" value="CapW-like"/>
</dbReference>
<dbReference type="PROSITE" id="PS52050">
    <property type="entry name" value="WYL"/>
    <property type="match status" value="1"/>
</dbReference>
<dbReference type="PANTHER" id="PTHR34580">
    <property type="match status" value="1"/>
</dbReference>
<gene>
    <name evidence="4" type="ordered locus">Ping_2465</name>
</gene>
<protein>
    <submittedName>
        <fullName evidence="4">Uncharacterized protein</fullName>
    </submittedName>
</protein>
<dbReference type="PIRSF" id="PIRSF015558">
    <property type="entry name" value="Txn_reg_DeoR_prd"/>
    <property type="match status" value="1"/>
</dbReference>
<keyword evidence="5" id="KW-1185">Reference proteome</keyword>
<dbReference type="InterPro" id="IPR051534">
    <property type="entry name" value="CBASS_pafABC_assoc_protein"/>
</dbReference>
<dbReference type="Pfam" id="PF13280">
    <property type="entry name" value="WYL"/>
    <property type="match status" value="1"/>
</dbReference>
<dbReference type="RefSeq" id="WP_011770756.1">
    <property type="nucleotide sequence ID" value="NC_008709.1"/>
</dbReference>
<feature type="domain" description="DNA-binding transcriptional repressor CapW C-terminal dimerisation" evidence="2">
    <location>
        <begin position="218"/>
        <end position="286"/>
    </location>
</feature>
<evidence type="ECO:0000313" key="5">
    <source>
        <dbReference type="Proteomes" id="UP000000639"/>
    </source>
</evidence>
<evidence type="ECO:0000259" key="1">
    <source>
        <dbReference type="Pfam" id="PF13280"/>
    </source>
</evidence>
<dbReference type="Pfam" id="PF26109">
    <property type="entry name" value="WHD_BrxR"/>
    <property type="match status" value="1"/>
</dbReference>
<accession>A1SXI1</accession>
<evidence type="ECO:0000259" key="3">
    <source>
        <dbReference type="Pfam" id="PF26109"/>
    </source>
</evidence>
<dbReference type="eggNOG" id="COG2378">
    <property type="taxonomic scope" value="Bacteria"/>
</dbReference>
<dbReference type="KEGG" id="pin:Ping_2465"/>
<dbReference type="InterPro" id="IPR059019">
    <property type="entry name" value="WHD_CapW"/>
</dbReference>
<reference evidence="4 5" key="1">
    <citation type="submission" date="2007-01" db="EMBL/GenBank/DDBJ databases">
        <title>Complete sequence of Psychromonas ingrahamii 37.</title>
        <authorList>
            <consortium name="US DOE Joint Genome Institute"/>
            <person name="Copeland A."/>
            <person name="Lucas S."/>
            <person name="Lapidus A."/>
            <person name="Barry K."/>
            <person name="Detter J.C."/>
            <person name="Glavina del Rio T."/>
            <person name="Hammon N."/>
            <person name="Israni S."/>
            <person name="Dalin E."/>
            <person name="Tice H."/>
            <person name="Pitluck S."/>
            <person name="Thompson L.S."/>
            <person name="Brettin T."/>
            <person name="Bruce D."/>
            <person name="Han C."/>
            <person name="Tapia R."/>
            <person name="Schmutz J."/>
            <person name="Larimer F."/>
            <person name="Land M."/>
            <person name="Hauser L."/>
            <person name="Kyrpides N."/>
            <person name="Ivanova N."/>
            <person name="Staley J."/>
            <person name="Richardson P."/>
        </authorList>
    </citation>
    <scope>NUCLEOTIDE SEQUENCE [LARGE SCALE GENOMIC DNA]</scope>
    <source>
        <strain evidence="4 5">37</strain>
    </source>
</reference>
<dbReference type="EMBL" id="CP000510">
    <property type="protein sequence ID" value="ABM04196.1"/>
    <property type="molecule type" value="Genomic_DNA"/>
</dbReference>
<dbReference type="Proteomes" id="UP000000639">
    <property type="component" value="Chromosome"/>
</dbReference>
<organism evidence="4 5">
    <name type="scientific">Psychromonas ingrahamii (strain DSM 17664 / CCUG 51855 / 37)</name>
    <dbReference type="NCBI Taxonomy" id="357804"/>
    <lineage>
        <taxon>Bacteria</taxon>
        <taxon>Pseudomonadati</taxon>
        <taxon>Pseudomonadota</taxon>
        <taxon>Gammaproteobacteria</taxon>
        <taxon>Alteromonadales</taxon>
        <taxon>Psychromonadaceae</taxon>
        <taxon>Psychromonas</taxon>
    </lineage>
</organism>
<dbReference type="OrthoDB" id="6400324at2"/>
<feature type="domain" description="WYL" evidence="1">
    <location>
        <begin position="131"/>
        <end position="193"/>
    </location>
</feature>
<evidence type="ECO:0000259" key="2">
    <source>
        <dbReference type="Pfam" id="PF26107"/>
    </source>
</evidence>
<dbReference type="InterPro" id="IPR059020">
    <property type="entry name" value="CapW_CTD"/>
</dbReference>